<name>A0A5N5D4D1_9PEZI</name>
<protein>
    <submittedName>
        <fullName evidence="1">Uncharacterized protein</fullName>
    </submittedName>
</protein>
<evidence type="ECO:0000313" key="1">
    <source>
        <dbReference type="EMBL" id="KAB2572583.1"/>
    </source>
</evidence>
<evidence type="ECO:0000313" key="2">
    <source>
        <dbReference type="Proteomes" id="UP000325902"/>
    </source>
</evidence>
<comment type="caution">
    <text evidence="1">The sequence shown here is derived from an EMBL/GenBank/DDBJ whole genome shotgun (WGS) entry which is preliminary data.</text>
</comment>
<sequence length="75" mass="7674">MKSLRAAGYALRAAWTAAPPDYGDEYSTEAGCADLDPPPPAPPHPALTNLAAIAVMASSNVPGAFQAIVTLVTHN</sequence>
<dbReference type="AlphaFoldDB" id="A0A5N5D4D1"/>
<keyword evidence="2" id="KW-1185">Reference proteome</keyword>
<gene>
    <name evidence="1" type="ORF">DBV05_g8749</name>
</gene>
<reference evidence="1 2" key="1">
    <citation type="journal article" date="2019" name="Sci. Rep.">
        <title>A multi-omics analysis of the grapevine pathogen Lasiodiplodia theobromae reveals that temperature affects the expression of virulence- and pathogenicity-related genes.</title>
        <authorList>
            <person name="Felix C."/>
            <person name="Meneses R."/>
            <person name="Goncalves M.F.M."/>
            <person name="Tilleman L."/>
            <person name="Duarte A.S."/>
            <person name="Jorrin-Novo J.V."/>
            <person name="Van de Peer Y."/>
            <person name="Deforce D."/>
            <person name="Van Nieuwerburgh F."/>
            <person name="Esteves A.C."/>
            <person name="Alves A."/>
        </authorList>
    </citation>
    <scope>NUCLEOTIDE SEQUENCE [LARGE SCALE GENOMIC DNA]</scope>
    <source>
        <strain evidence="1 2">LA-SOL3</strain>
    </source>
</reference>
<accession>A0A5N5D4D1</accession>
<proteinExistence type="predicted"/>
<organism evidence="1 2">
    <name type="scientific">Lasiodiplodia theobromae</name>
    <dbReference type="NCBI Taxonomy" id="45133"/>
    <lineage>
        <taxon>Eukaryota</taxon>
        <taxon>Fungi</taxon>
        <taxon>Dikarya</taxon>
        <taxon>Ascomycota</taxon>
        <taxon>Pezizomycotina</taxon>
        <taxon>Dothideomycetes</taxon>
        <taxon>Dothideomycetes incertae sedis</taxon>
        <taxon>Botryosphaeriales</taxon>
        <taxon>Botryosphaeriaceae</taxon>
        <taxon>Lasiodiplodia</taxon>
    </lineage>
</organism>
<dbReference type="Proteomes" id="UP000325902">
    <property type="component" value="Unassembled WGS sequence"/>
</dbReference>
<dbReference type="EMBL" id="VCHE01000075">
    <property type="protein sequence ID" value="KAB2572583.1"/>
    <property type="molecule type" value="Genomic_DNA"/>
</dbReference>